<keyword evidence="6 11" id="KW-0067">ATP-binding</keyword>
<gene>
    <name evidence="13" type="primary">zosA</name>
    <name evidence="13" type="ORF">Hgul01_01660</name>
</gene>
<accession>A0ABP9WXD4</accession>
<dbReference type="EMBL" id="BAABRU010000005">
    <property type="protein sequence ID" value="GAA5527867.1"/>
    <property type="molecule type" value="Genomic_DNA"/>
</dbReference>
<evidence type="ECO:0000256" key="9">
    <source>
        <dbReference type="ARBA" id="ARBA00022989"/>
    </source>
</evidence>
<comment type="caution">
    <text evidence="13">The sequence shown here is derived from an EMBL/GenBank/DDBJ whole genome shotgun (WGS) entry which is preliminary data.</text>
</comment>
<protein>
    <submittedName>
        <fullName evidence="13">Zinc-transporting ATPase</fullName>
    </submittedName>
</protein>
<dbReference type="Gene3D" id="3.40.1110.10">
    <property type="entry name" value="Calcium-transporting ATPase, cytoplasmic domain N"/>
    <property type="match status" value="1"/>
</dbReference>
<dbReference type="SUPFAM" id="SSF56784">
    <property type="entry name" value="HAD-like"/>
    <property type="match status" value="1"/>
</dbReference>
<dbReference type="InterPro" id="IPR059000">
    <property type="entry name" value="ATPase_P-type_domA"/>
</dbReference>
<keyword evidence="10 11" id="KW-0472">Membrane</keyword>
<dbReference type="Pfam" id="PF00122">
    <property type="entry name" value="E1-E2_ATPase"/>
    <property type="match status" value="1"/>
</dbReference>
<keyword evidence="4 11" id="KW-0479">Metal-binding</keyword>
<feature type="transmembrane region" description="Helical" evidence="11">
    <location>
        <begin position="590"/>
        <end position="611"/>
    </location>
</feature>
<feature type="domain" description="P-type ATPase A" evidence="12">
    <location>
        <begin position="136"/>
        <end position="237"/>
    </location>
</feature>
<keyword evidence="11" id="KW-1003">Cell membrane</keyword>
<dbReference type="SFLD" id="SFLDF00027">
    <property type="entry name" value="p-type_atpase"/>
    <property type="match status" value="1"/>
</dbReference>
<dbReference type="NCBIfam" id="TIGR01525">
    <property type="entry name" value="ATPase-IB_hvy"/>
    <property type="match status" value="1"/>
</dbReference>
<dbReference type="Proteomes" id="UP001428290">
    <property type="component" value="Unassembled WGS sequence"/>
</dbReference>
<evidence type="ECO:0000256" key="7">
    <source>
        <dbReference type="ARBA" id="ARBA00022842"/>
    </source>
</evidence>
<dbReference type="SFLD" id="SFLDS00003">
    <property type="entry name" value="Haloacid_Dehalogenase"/>
    <property type="match status" value="1"/>
</dbReference>
<evidence type="ECO:0000256" key="8">
    <source>
        <dbReference type="ARBA" id="ARBA00022967"/>
    </source>
</evidence>
<dbReference type="InterPro" id="IPR001757">
    <property type="entry name" value="P_typ_ATPase"/>
</dbReference>
<evidence type="ECO:0000256" key="5">
    <source>
        <dbReference type="ARBA" id="ARBA00022741"/>
    </source>
</evidence>
<dbReference type="SUPFAM" id="SSF81653">
    <property type="entry name" value="Calcium ATPase, transduction domain A"/>
    <property type="match status" value="1"/>
</dbReference>
<evidence type="ECO:0000256" key="4">
    <source>
        <dbReference type="ARBA" id="ARBA00022723"/>
    </source>
</evidence>
<reference evidence="13 14" key="1">
    <citation type="submission" date="2024-02" db="EMBL/GenBank/DDBJ databases">
        <title>Herpetosiphon gulosus NBRC 112829.</title>
        <authorList>
            <person name="Ichikawa N."/>
            <person name="Katano-Makiyama Y."/>
            <person name="Hidaka K."/>
        </authorList>
    </citation>
    <scope>NUCLEOTIDE SEQUENCE [LARGE SCALE GENOMIC DNA]</scope>
    <source>
        <strain evidence="13 14">NBRC 112829</strain>
    </source>
</reference>
<keyword evidence="8" id="KW-1278">Translocase</keyword>
<feature type="transmembrane region" description="Helical" evidence="11">
    <location>
        <begin position="27"/>
        <end position="48"/>
    </location>
</feature>
<name>A0ABP9WXD4_9CHLR</name>
<dbReference type="PRINTS" id="PR00119">
    <property type="entry name" value="CATATPASE"/>
</dbReference>
<organism evidence="13 14">
    <name type="scientific">Herpetosiphon gulosus</name>
    <dbReference type="NCBI Taxonomy" id="1973496"/>
    <lineage>
        <taxon>Bacteria</taxon>
        <taxon>Bacillati</taxon>
        <taxon>Chloroflexota</taxon>
        <taxon>Chloroflexia</taxon>
        <taxon>Herpetosiphonales</taxon>
        <taxon>Herpetosiphonaceae</taxon>
        <taxon>Herpetosiphon</taxon>
    </lineage>
</organism>
<dbReference type="PROSITE" id="PS00154">
    <property type="entry name" value="ATPASE_E1_E2"/>
    <property type="match status" value="1"/>
</dbReference>
<dbReference type="PRINTS" id="PR00941">
    <property type="entry name" value="CDATPASE"/>
</dbReference>
<dbReference type="InterPro" id="IPR051949">
    <property type="entry name" value="Cation_Transport_ATPase"/>
</dbReference>
<evidence type="ECO:0000256" key="6">
    <source>
        <dbReference type="ARBA" id="ARBA00022840"/>
    </source>
</evidence>
<dbReference type="InterPro" id="IPR023298">
    <property type="entry name" value="ATPase_P-typ_TM_dom_sf"/>
</dbReference>
<dbReference type="SUPFAM" id="SSF81665">
    <property type="entry name" value="Calcium ATPase, transmembrane domain M"/>
    <property type="match status" value="1"/>
</dbReference>
<dbReference type="InterPro" id="IPR036412">
    <property type="entry name" value="HAD-like_sf"/>
</dbReference>
<evidence type="ECO:0000313" key="14">
    <source>
        <dbReference type="Proteomes" id="UP001428290"/>
    </source>
</evidence>
<evidence type="ECO:0000313" key="13">
    <source>
        <dbReference type="EMBL" id="GAA5527867.1"/>
    </source>
</evidence>
<dbReference type="Pfam" id="PF00702">
    <property type="entry name" value="Hydrolase"/>
    <property type="match status" value="1"/>
</dbReference>
<dbReference type="InterPro" id="IPR027256">
    <property type="entry name" value="P-typ_ATPase_IB"/>
</dbReference>
<evidence type="ECO:0000256" key="1">
    <source>
        <dbReference type="ARBA" id="ARBA00004141"/>
    </source>
</evidence>
<proteinExistence type="inferred from homology"/>
<dbReference type="PANTHER" id="PTHR43079">
    <property type="entry name" value="PROBABLE CADMIUM/ZINC-TRANSPORTING ATPASE HMA1"/>
    <property type="match status" value="1"/>
</dbReference>
<keyword evidence="7" id="KW-0460">Magnesium</keyword>
<feature type="transmembrane region" description="Helical" evidence="11">
    <location>
        <begin position="258"/>
        <end position="277"/>
    </location>
</feature>
<evidence type="ECO:0000256" key="10">
    <source>
        <dbReference type="ARBA" id="ARBA00023136"/>
    </source>
</evidence>
<comment type="subcellular location">
    <subcellularLocation>
        <location evidence="11">Cell membrane</location>
    </subcellularLocation>
    <subcellularLocation>
        <location evidence="1">Membrane</location>
        <topology evidence="1">Multi-pass membrane protein</topology>
    </subcellularLocation>
</comment>
<dbReference type="InterPro" id="IPR023214">
    <property type="entry name" value="HAD_sf"/>
</dbReference>
<dbReference type="Gene3D" id="3.40.50.1000">
    <property type="entry name" value="HAD superfamily/HAD-like"/>
    <property type="match status" value="1"/>
</dbReference>
<evidence type="ECO:0000256" key="11">
    <source>
        <dbReference type="RuleBase" id="RU362081"/>
    </source>
</evidence>
<keyword evidence="5 11" id="KW-0547">Nucleotide-binding</keyword>
<dbReference type="NCBIfam" id="TIGR01512">
    <property type="entry name" value="ATPase-IB2_Cd"/>
    <property type="match status" value="1"/>
</dbReference>
<dbReference type="SFLD" id="SFLDG00002">
    <property type="entry name" value="C1.7:_P-type_atpase_like"/>
    <property type="match status" value="1"/>
</dbReference>
<evidence type="ECO:0000259" key="12">
    <source>
        <dbReference type="Pfam" id="PF00122"/>
    </source>
</evidence>
<dbReference type="RefSeq" id="WP_345721483.1">
    <property type="nucleotide sequence ID" value="NZ_BAABRU010000005.1"/>
</dbReference>
<keyword evidence="14" id="KW-1185">Reference proteome</keyword>
<dbReference type="InterPro" id="IPR018303">
    <property type="entry name" value="ATPase_P-typ_P_site"/>
</dbReference>
<feature type="transmembrane region" description="Helical" evidence="11">
    <location>
        <begin position="289"/>
        <end position="314"/>
    </location>
</feature>
<dbReference type="Gene3D" id="2.70.150.10">
    <property type="entry name" value="Calcium-transporting ATPase, cytoplasmic transduction domain A"/>
    <property type="match status" value="1"/>
</dbReference>
<dbReference type="InterPro" id="IPR044492">
    <property type="entry name" value="P_typ_ATPase_HD_dom"/>
</dbReference>
<feature type="transmembrane region" description="Helical" evidence="11">
    <location>
        <begin position="54"/>
        <end position="72"/>
    </location>
</feature>
<dbReference type="InterPro" id="IPR008250">
    <property type="entry name" value="ATPase_P-typ_transduc_dom_A_sf"/>
</dbReference>
<dbReference type="PANTHER" id="PTHR43079:SF1">
    <property type="entry name" value="CADMIUM_ZINC-TRANSPORTING ATPASE HMA1, CHLOROPLASTIC-RELATED"/>
    <property type="match status" value="1"/>
</dbReference>
<evidence type="ECO:0000256" key="3">
    <source>
        <dbReference type="ARBA" id="ARBA00022692"/>
    </source>
</evidence>
<dbReference type="InterPro" id="IPR023299">
    <property type="entry name" value="ATPase_P-typ_cyto_dom_N"/>
</dbReference>
<keyword evidence="9 11" id="KW-1133">Transmembrane helix</keyword>
<dbReference type="NCBIfam" id="TIGR01494">
    <property type="entry name" value="ATPase_P-type"/>
    <property type="match status" value="1"/>
</dbReference>
<keyword evidence="3 11" id="KW-0812">Transmembrane</keyword>
<evidence type="ECO:0000256" key="2">
    <source>
        <dbReference type="ARBA" id="ARBA00006024"/>
    </source>
</evidence>
<comment type="similarity">
    <text evidence="2 11">Belongs to the cation transport ATPase (P-type) (TC 3.A.3) family. Type IB subfamily.</text>
</comment>
<sequence>MTTTSVNSRHLHAEAQAELDELAALPWMMRLTAICLIATGLGWVAGSVAGVPTWLPWLLYVVAFASGGWFPLGNAWESLRQREFDVNFLMIVAAIGAAAVGQPREGAILMFLFALSNTLETYAMGRTHRAVNALLEMAPDQATLIAADGTQQVVAVADLAIGDRVLVRPGERIPVDGVVRIGASSINEAAITGESVPVDKGAGSKVFAGTLNTTGALTIEVTVAVGDTTLARIIETVAEARSQKAKAQDFTDRVIGQYYAYAVVAMTLLAIAIPLLFLDWSVKTTLYRAMALMVVASPCALVISIPAAMLSAMANAARHGMLFKGGRYLEAAAKIKVVALDKTGTLTTGQLSVMQTVDLGQRSTEQWLTAAAAVEAFSEHPLAKAIVAHAQDQKLNVPIAVDFQSITGMGAQADVHGELVQVGRPRLWGEAVLAQAAKLEAQGATVIGVGTTEQVWGLIALADTIRPDAKQAIAALHAAGVERVVLLTGDNQAVAQHVASQIGIDDVRAELLPGDKAQIIEELQQRYGPVAMVGDGVNDAPALATAQLGVAMGVAGTDVAVQSADVLLLSDDLLKLAEALRLGRRTQRIVWQNIAFAGGVIVVLIASALFGNIPLPLGVVGHEGSTLLVVANGLRLLRR</sequence>